<dbReference type="EMBL" id="KN880598">
    <property type="protein sequence ID" value="KIY65239.1"/>
    <property type="molecule type" value="Genomic_DNA"/>
</dbReference>
<dbReference type="Proteomes" id="UP000054007">
    <property type="component" value="Unassembled WGS sequence"/>
</dbReference>
<proteinExistence type="predicted"/>
<keyword evidence="2" id="KW-1185">Reference proteome</keyword>
<organism evidence="1 2">
    <name type="scientific">Cylindrobasidium torrendii FP15055 ss-10</name>
    <dbReference type="NCBI Taxonomy" id="1314674"/>
    <lineage>
        <taxon>Eukaryota</taxon>
        <taxon>Fungi</taxon>
        <taxon>Dikarya</taxon>
        <taxon>Basidiomycota</taxon>
        <taxon>Agaricomycotina</taxon>
        <taxon>Agaricomycetes</taxon>
        <taxon>Agaricomycetidae</taxon>
        <taxon>Agaricales</taxon>
        <taxon>Marasmiineae</taxon>
        <taxon>Physalacriaceae</taxon>
        <taxon>Cylindrobasidium</taxon>
    </lineage>
</organism>
<sequence length="168" mass="18374">MRFPSPPPPPAAANLAEVVLQVKGPETVRSNKVHARFWKAAGQMELDNPPNIDGIVQLADLFVYENERSHTFHLWLANSVTDESVIWAAVPSDKLVESSKERIRHPTAADALLKFDLKTSKPSWITSNTHAKNAKILNASTIRASVQPGLRNLRSASAPPSSLVIVTP</sequence>
<gene>
    <name evidence="1" type="ORF">CYLTODRAFT_68783</name>
</gene>
<accession>A0A0D7B504</accession>
<protein>
    <submittedName>
        <fullName evidence="1">Uncharacterized protein</fullName>
    </submittedName>
</protein>
<evidence type="ECO:0000313" key="2">
    <source>
        <dbReference type="Proteomes" id="UP000054007"/>
    </source>
</evidence>
<name>A0A0D7B504_9AGAR</name>
<dbReference type="AlphaFoldDB" id="A0A0D7B504"/>
<reference evidence="1 2" key="1">
    <citation type="journal article" date="2015" name="Fungal Genet. Biol.">
        <title>Evolution of novel wood decay mechanisms in Agaricales revealed by the genome sequences of Fistulina hepatica and Cylindrobasidium torrendii.</title>
        <authorList>
            <person name="Floudas D."/>
            <person name="Held B.W."/>
            <person name="Riley R."/>
            <person name="Nagy L.G."/>
            <person name="Koehler G."/>
            <person name="Ransdell A.S."/>
            <person name="Younus H."/>
            <person name="Chow J."/>
            <person name="Chiniquy J."/>
            <person name="Lipzen A."/>
            <person name="Tritt A."/>
            <person name="Sun H."/>
            <person name="Haridas S."/>
            <person name="LaButti K."/>
            <person name="Ohm R.A."/>
            <person name="Kues U."/>
            <person name="Blanchette R.A."/>
            <person name="Grigoriev I.V."/>
            <person name="Minto R.E."/>
            <person name="Hibbett D.S."/>
        </authorList>
    </citation>
    <scope>NUCLEOTIDE SEQUENCE [LARGE SCALE GENOMIC DNA]</scope>
    <source>
        <strain evidence="1 2">FP15055 ss-10</strain>
    </source>
</reference>
<evidence type="ECO:0000313" key="1">
    <source>
        <dbReference type="EMBL" id="KIY65239.1"/>
    </source>
</evidence>